<name>A0ABW5I0V8_9PSEU</name>
<dbReference type="Pfam" id="PF11228">
    <property type="entry name" value="DUF3027"/>
    <property type="match status" value="1"/>
</dbReference>
<dbReference type="RefSeq" id="WP_344264792.1">
    <property type="nucleotide sequence ID" value="NZ_BAAAHV010000003.1"/>
</dbReference>
<evidence type="ECO:0000313" key="2">
    <source>
        <dbReference type="EMBL" id="MFD2482387.1"/>
    </source>
</evidence>
<protein>
    <submittedName>
        <fullName evidence="2">DUF3027 domain-containing protein</fullName>
    </submittedName>
</protein>
<evidence type="ECO:0000256" key="1">
    <source>
        <dbReference type="SAM" id="MobiDB-lite"/>
    </source>
</evidence>
<feature type="compositionally biased region" description="Low complexity" evidence="1">
    <location>
        <begin position="302"/>
        <end position="336"/>
    </location>
</feature>
<gene>
    <name evidence="2" type="ORF">ACFSUT_19005</name>
</gene>
<dbReference type="Proteomes" id="UP001597542">
    <property type="component" value="Unassembled WGS sequence"/>
</dbReference>
<keyword evidence="3" id="KW-1185">Reference proteome</keyword>
<sequence length="456" mass="46071">MTLLLTLDDGSLHRKLADAVAVAREAVLAEAPAEQVGEHVGVGREDAVSASHLFEASVPGYRGWRWSVTVAVAGPDEPVTVSELVLQPGPEALVAPAWVPWEQRVRAGDLGVGDLFPADKDDPRLSPAYLQSDDPAVEEAAHEVGLGRVQVLSRYGRSDAAARWHGGEFGPRSDMARSAPATCGTCGFFVPLAGSLRGAFGACTNDIAPADGHVVDVAYGCGAHSEVRVEVTSSVPVAELVYDDSLIDFTPVPEPAPEPEVVADPVVVEEAAAAAAEETAAVAAVEPEAAAEVAVEEAAASEAAEVSDAVEPVAAETATEETAASEPVAAEVAPEAAGEKPVENAVAEPVVAEEPAADAAEPVAAESSTADTAAEPETAETPAEPGEPETGAVAEPVVTEEPAASAAPEPVEGVVEASAAGTAADVVVESVAAPAGGEENSAQQHGDDSDGSDVLR</sequence>
<proteinExistence type="predicted"/>
<accession>A0ABW5I0V8</accession>
<evidence type="ECO:0000313" key="3">
    <source>
        <dbReference type="Proteomes" id="UP001597542"/>
    </source>
</evidence>
<feature type="compositionally biased region" description="Low complexity" evidence="1">
    <location>
        <begin position="343"/>
        <end position="428"/>
    </location>
</feature>
<reference evidence="3" key="1">
    <citation type="journal article" date="2019" name="Int. J. Syst. Evol. Microbiol.">
        <title>The Global Catalogue of Microorganisms (GCM) 10K type strain sequencing project: providing services to taxonomists for standard genome sequencing and annotation.</title>
        <authorList>
            <consortium name="The Broad Institute Genomics Platform"/>
            <consortium name="The Broad Institute Genome Sequencing Center for Infectious Disease"/>
            <person name="Wu L."/>
            <person name="Ma J."/>
        </authorList>
    </citation>
    <scope>NUCLEOTIDE SEQUENCE [LARGE SCALE GENOMIC DNA]</scope>
    <source>
        <strain evidence="3">CGMCC 4.7638</strain>
    </source>
</reference>
<feature type="compositionally biased region" description="Basic and acidic residues" evidence="1">
    <location>
        <begin position="445"/>
        <end position="456"/>
    </location>
</feature>
<organism evidence="2 3">
    <name type="scientific">Amycolatopsis albidoflavus</name>
    <dbReference type="NCBI Taxonomy" id="102226"/>
    <lineage>
        <taxon>Bacteria</taxon>
        <taxon>Bacillati</taxon>
        <taxon>Actinomycetota</taxon>
        <taxon>Actinomycetes</taxon>
        <taxon>Pseudonocardiales</taxon>
        <taxon>Pseudonocardiaceae</taxon>
        <taxon>Amycolatopsis</taxon>
    </lineage>
</organism>
<dbReference type="EMBL" id="JBHUKQ010000012">
    <property type="protein sequence ID" value="MFD2482387.1"/>
    <property type="molecule type" value="Genomic_DNA"/>
</dbReference>
<feature type="region of interest" description="Disordered" evidence="1">
    <location>
        <begin position="302"/>
        <end position="456"/>
    </location>
</feature>
<dbReference type="InterPro" id="IPR021391">
    <property type="entry name" value="DUF3027"/>
</dbReference>
<comment type="caution">
    <text evidence="2">The sequence shown here is derived from an EMBL/GenBank/DDBJ whole genome shotgun (WGS) entry which is preliminary data.</text>
</comment>